<dbReference type="Pfam" id="PF00456">
    <property type="entry name" value="Transketolase_N"/>
    <property type="match status" value="1"/>
</dbReference>
<comment type="cofactor">
    <cofactor evidence="1">
        <name>thiamine diphosphate</name>
        <dbReference type="ChEBI" id="CHEBI:58937"/>
    </cofactor>
</comment>
<organism evidence="5 6">
    <name type="scientific">Candidatus Collierbacteria bacterium GW2011_GWA1_44_12</name>
    <dbReference type="NCBI Taxonomy" id="1618376"/>
    <lineage>
        <taxon>Bacteria</taxon>
        <taxon>Candidatus Collieribacteriota</taxon>
    </lineage>
</organism>
<dbReference type="PATRIC" id="fig|1618376.3.peg.222"/>
<evidence type="ECO:0000256" key="2">
    <source>
        <dbReference type="ARBA" id="ARBA00007131"/>
    </source>
</evidence>
<evidence type="ECO:0000259" key="4">
    <source>
        <dbReference type="Pfam" id="PF00456"/>
    </source>
</evidence>
<sequence length="291" mass="31965">MPRVNLPDVALEVRKNIIKMLAFAGSGHTAGAMGSADLFTYLYFGGEVKVRRDDPTWEDRDRVVLSCGHYAPVLYSCLGMAGFFPLEELSTLRKLGSRLQGHVVRHIEYNGGRKLAHDQLPGVENTGGPLGQGVSIAVGMAIAARMKKQKHRVICVGSDGEMDEGQTWEAYMSAAKYKLGNLIFIIDRNEIQISGNVSDVMPIESVGKKLEAFGLRVKEIDGHNFEEIGSIFPWARMYPDQPKAVIMNTTPGKGVSFMEKNYLWHGIPPNKDQAIEALMELTGGGQNEVLG</sequence>
<dbReference type="Proteomes" id="UP000034069">
    <property type="component" value="Unassembled WGS sequence"/>
</dbReference>
<dbReference type="PANTHER" id="PTHR47514">
    <property type="entry name" value="TRANSKETOLASE N-TERMINAL SECTION-RELATED"/>
    <property type="match status" value="1"/>
</dbReference>
<evidence type="ECO:0000313" key="6">
    <source>
        <dbReference type="Proteomes" id="UP000034069"/>
    </source>
</evidence>
<dbReference type="InterPro" id="IPR005474">
    <property type="entry name" value="Transketolase_N"/>
</dbReference>
<dbReference type="SUPFAM" id="SSF52518">
    <property type="entry name" value="Thiamin diphosphate-binding fold (THDP-binding)"/>
    <property type="match status" value="1"/>
</dbReference>
<dbReference type="InterPro" id="IPR029061">
    <property type="entry name" value="THDP-binding"/>
</dbReference>
<evidence type="ECO:0000256" key="3">
    <source>
        <dbReference type="ARBA" id="ARBA00023052"/>
    </source>
</evidence>
<gene>
    <name evidence="5" type="ORF">UW23_C0006G0018</name>
</gene>
<dbReference type="CDD" id="cd02012">
    <property type="entry name" value="TPP_TK"/>
    <property type="match status" value="1"/>
</dbReference>
<name>A0A0G1GP89_9BACT</name>
<protein>
    <submittedName>
        <fullName evidence="5">Transketolase domain protein</fullName>
    </submittedName>
</protein>
<reference evidence="5 6" key="1">
    <citation type="journal article" date="2015" name="Nature">
        <title>rRNA introns, odd ribosomes, and small enigmatic genomes across a large radiation of phyla.</title>
        <authorList>
            <person name="Brown C.T."/>
            <person name="Hug L.A."/>
            <person name="Thomas B.C."/>
            <person name="Sharon I."/>
            <person name="Castelle C.J."/>
            <person name="Singh A."/>
            <person name="Wilkins M.J."/>
            <person name="Williams K.H."/>
            <person name="Banfield J.F."/>
        </authorList>
    </citation>
    <scope>NUCLEOTIDE SEQUENCE [LARGE SCALE GENOMIC DNA]</scope>
</reference>
<comment type="caution">
    <text evidence="5">The sequence shown here is derived from an EMBL/GenBank/DDBJ whole genome shotgun (WGS) entry which is preliminary data.</text>
</comment>
<keyword evidence="3" id="KW-0786">Thiamine pyrophosphate</keyword>
<dbReference type="Gene3D" id="3.40.50.970">
    <property type="match status" value="1"/>
</dbReference>
<feature type="domain" description="Transketolase N-terminal" evidence="4">
    <location>
        <begin position="18"/>
        <end position="277"/>
    </location>
</feature>
<proteinExistence type="inferred from homology"/>
<dbReference type="EMBL" id="LCHN01000006">
    <property type="protein sequence ID" value="KKT36133.1"/>
    <property type="molecule type" value="Genomic_DNA"/>
</dbReference>
<evidence type="ECO:0000256" key="1">
    <source>
        <dbReference type="ARBA" id="ARBA00001964"/>
    </source>
</evidence>
<dbReference type="PANTHER" id="PTHR47514:SF1">
    <property type="entry name" value="TRANSKETOLASE N-TERMINAL SECTION-RELATED"/>
    <property type="match status" value="1"/>
</dbReference>
<evidence type="ECO:0000313" key="5">
    <source>
        <dbReference type="EMBL" id="KKT36133.1"/>
    </source>
</evidence>
<comment type="similarity">
    <text evidence="2">Belongs to the transketolase family.</text>
</comment>
<dbReference type="AlphaFoldDB" id="A0A0G1GP89"/>
<accession>A0A0G1GP89</accession>